<dbReference type="PROSITE" id="PS00211">
    <property type="entry name" value="ABC_TRANSPORTER_1"/>
    <property type="match status" value="1"/>
</dbReference>
<dbReference type="Pfam" id="PF06472">
    <property type="entry name" value="ABC_membrane_2"/>
    <property type="match status" value="1"/>
</dbReference>
<dbReference type="PANTHER" id="PTHR11384">
    <property type="entry name" value="ATP-BINDING CASSETTE, SUB-FAMILY D MEMBER"/>
    <property type="match status" value="1"/>
</dbReference>
<evidence type="ECO:0000256" key="7">
    <source>
        <dbReference type="ARBA" id="ARBA00023136"/>
    </source>
</evidence>
<keyword evidence="4" id="KW-0547">Nucleotide-binding</keyword>
<accession>A0AAW1PDS6</accession>
<keyword evidence="5" id="KW-0067">ATP-binding</keyword>
<dbReference type="SUPFAM" id="SSF52540">
    <property type="entry name" value="P-loop containing nucleoside triphosphate hydrolases"/>
    <property type="match status" value="1"/>
</dbReference>
<dbReference type="GO" id="GO:0005778">
    <property type="term" value="C:peroxisomal membrane"/>
    <property type="evidence" value="ECO:0007669"/>
    <property type="project" value="TreeGrafter"/>
</dbReference>
<evidence type="ECO:0000256" key="4">
    <source>
        <dbReference type="ARBA" id="ARBA00022741"/>
    </source>
</evidence>
<comment type="similarity">
    <text evidence="1">Belongs to the ABC transporter superfamily. ABCD family. Peroxisomal fatty acyl CoA transporter (TC 3.A.1.203) subfamily.</text>
</comment>
<dbReference type="EMBL" id="JALJOQ010000040">
    <property type="protein sequence ID" value="KAK9805964.1"/>
    <property type="molecule type" value="Genomic_DNA"/>
</dbReference>
<evidence type="ECO:0000313" key="11">
    <source>
        <dbReference type="Proteomes" id="UP001465755"/>
    </source>
</evidence>
<dbReference type="GO" id="GO:0016887">
    <property type="term" value="F:ATP hydrolysis activity"/>
    <property type="evidence" value="ECO:0007669"/>
    <property type="project" value="InterPro"/>
</dbReference>
<evidence type="ECO:0000256" key="5">
    <source>
        <dbReference type="ARBA" id="ARBA00022840"/>
    </source>
</evidence>
<dbReference type="InterPro" id="IPR050835">
    <property type="entry name" value="ABC_transporter_sub-D"/>
</dbReference>
<dbReference type="GO" id="GO:0140359">
    <property type="term" value="F:ABC-type transporter activity"/>
    <property type="evidence" value="ECO:0007669"/>
    <property type="project" value="InterPro"/>
</dbReference>
<comment type="caution">
    <text evidence="10">The sequence shown here is derived from an EMBL/GenBank/DDBJ whole genome shotgun (WGS) entry which is preliminary data.</text>
</comment>
<keyword evidence="7" id="KW-0472">Membrane</keyword>
<dbReference type="Pfam" id="PF00005">
    <property type="entry name" value="ABC_tran"/>
    <property type="match status" value="1"/>
</dbReference>
<evidence type="ECO:0000256" key="2">
    <source>
        <dbReference type="ARBA" id="ARBA00022448"/>
    </source>
</evidence>
<evidence type="ECO:0000256" key="1">
    <source>
        <dbReference type="ARBA" id="ARBA00008575"/>
    </source>
</evidence>
<dbReference type="InterPro" id="IPR011527">
    <property type="entry name" value="ABC1_TM_dom"/>
</dbReference>
<name>A0AAW1PDS6_9CHLO</name>
<dbReference type="PROSITE" id="PS50893">
    <property type="entry name" value="ABC_TRANSPORTER_2"/>
    <property type="match status" value="1"/>
</dbReference>
<protein>
    <recommendedName>
        <fullName evidence="9">ABC transporter domain-containing protein</fullName>
    </recommendedName>
</protein>
<dbReference type="GO" id="GO:0005524">
    <property type="term" value="F:ATP binding"/>
    <property type="evidence" value="ECO:0007669"/>
    <property type="project" value="UniProtKB-KW"/>
</dbReference>
<keyword evidence="2" id="KW-0813">Transport</keyword>
<evidence type="ECO:0000313" key="10">
    <source>
        <dbReference type="EMBL" id="KAK9805964.1"/>
    </source>
</evidence>
<dbReference type="GO" id="GO:0007031">
    <property type="term" value="P:peroxisome organization"/>
    <property type="evidence" value="ECO:0007669"/>
    <property type="project" value="TreeGrafter"/>
</dbReference>
<evidence type="ECO:0000256" key="8">
    <source>
        <dbReference type="SAM" id="MobiDB-lite"/>
    </source>
</evidence>
<keyword evidence="3" id="KW-0812">Transmembrane</keyword>
<reference evidence="10 11" key="1">
    <citation type="journal article" date="2024" name="Nat. Commun.">
        <title>Phylogenomics reveals the evolutionary origins of lichenization in chlorophyte algae.</title>
        <authorList>
            <person name="Puginier C."/>
            <person name="Libourel C."/>
            <person name="Otte J."/>
            <person name="Skaloud P."/>
            <person name="Haon M."/>
            <person name="Grisel S."/>
            <person name="Petersen M."/>
            <person name="Berrin J.G."/>
            <person name="Delaux P.M."/>
            <person name="Dal Grande F."/>
            <person name="Keller J."/>
        </authorList>
    </citation>
    <scope>NUCLEOTIDE SEQUENCE [LARGE SCALE GENOMIC DNA]</scope>
    <source>
        <strain evidence="10 11">SAG 2036</strain>
    </source>
</reference>
<dbReference type="SMART" id="SM00382">
    <property type="entry name" value="AAA"/>
    <property type="match status" value="1"/>
</dbReference>
<keyword evidence="6" id="KW-1133">Transmembrane helix</keyword>
<dbReference type="GO" id="GO:0005324">
    <property type="term" value="F:long-chain fatty acid transmembrane transporter activity"/>
    <property type="evidence" value="ECO:0007669"/>
    <property type="project" value="TreeGrafter"/>
</dbReference>
<dbReference type="Proteomes" id="UP001465755">
    <property type="component" value="Unassembled WGS sequence"/>
</dbReference>
<dbReference type="InterPro" id="IPR027417">
    <property type="entry name" value="P-loop_NTPase"/>
</dbReference>
<dbReference type="GO" id="GO:0015910">
    <property type="term" value="P:long-chain fatty acid import into peroxisome"/>
    <property type="evidence" value="ECO:0007669"/>
    <property type="project" value="TreeGrafter"/>
</dbReference>
<dbReference type="InterPro" id="IPR003593">
    <property type="entry name" value="AAA+_ATPase"/>
</dbReference>
<dbReference type="Gene3D" id="3.40.50.300">
    <property type="entry name" value="P-loop containing nucleotide triphosphate hydrolases"/>
    <property type="match status" value="1"/>
</dbReference>
<dbReference type="GO" id="GO:0006635">
    <property type="term" value="P:fatty acid beta-oxidation"/>
    <property type="evidence" value="ECO:0007669"/>
    <property type="project" value="TreeGrafter"/>
</dbReference>
<evidence type="ECO:0000259" key="9">
    <source>
        <dbReference type="PROSITE" id="PS50893"/>
    </source>
</evidence>
<dbReference type="InterPro" id="IPR003439">
    <property type="entry name" value="ABC_transporter-like_ATP-bd"/>
</dbReference>
<sequence>MGSVGIGHLSPAQKRALAALLIAGSGVADVEDKGGRVRRPKVAVDALFARRLAKILQICVPGIATKEAGLILAQGLLLLSRTWLTDYISRIEARAGRHLISQNFDGFAKGLVGFSGVAVPAAIVNAGLKYMQKRIQLAFQRRLNHRLHDLYCNNRAYYSASVLGGLTNADQRITEDVEKFAFAISELYGYTFKPLLDVLMFSRSLARIMGWRGQFVLYAYYLTSALGLRALSPPLALITAQETGLSGAFRSAHQRLVTNAEEVAFNDPPAGAAERLILNQHLQRMLRHSRLSALQRFFQQVCDGYFVKYFASVVALLVYGAPIYFQDPSKRGTQDDITQDYIRAMRLLQNTSKGIGDLILVYKRITSLAGHTSRVAELLEQVQRLGAGDAPTIQRELYMRNVSSHSLDALESPEQDPLPEPSRVAGDIIRFHRLALNAPDGTPLVRDLSFDVPPGRCVMIMGPNGCGKSSLFRVLAGLWPVLGGEVTVPGKGSMFYLSQRPYLVTGSLRDQILYPWPPQGLLEEATKPRHRLTGTGSSSSSAPRHTTSHANRITREFSHMAPAQLDDDELDARLEAALDAVELDYLLGRGRGWDQVQNWTETLSGGEKQRLAMARLLFHAPTYAILDECTSAVSADGEVALYKALQRANITLLSIAHRPALKRFHSTIIHFEGAQNGQSPGWHLEELRN</sequence>
<evidence type="ECO:0000256" key="3">
    <source>
        <dbReference type="ARBA" id="ARBA00022692"/>
    </source>
</evidence>
<keyword evidence="11" id="KW-1185">Reference proteome</keyword>
<evidence type="ECO:0000256" key="6">
    <source>
        <dbReference type="ARBA" id="ARBA00022989"/>
    </source>
</evidence>
<feature type="domain" description="ABC transporter" evidence="9">
    <location>
        <begin position="429"/>
        <end position="689"/>
    </location>
</feature>
<dbReference type="PANTHER" id="PTHR11384:SF67">
    <property type="entry name" value="ATP-BINDING CASSETTE SUB-FAMILY D MEMBER 1"/>
    <property type="match status" value="1"/>
</dbReference>
<dbReference type="InterPro" id="IPR017871">
    <property type="entry name" value="ABC_transporter-like_CS"/>
</dbReference>
<dbReference type="AlphaFoldDB" id="A0AAW1PDS6"/>
<gene>
    <name evidence="10" type="ORF">WJX73_009234</name>
</gene>
<proteinExistence type="inferred from homology"/>
<feature type="region of interest" description="Disordered" evidence="8">
    <location>
        <begin position="524"/>
        <end position="548"/>
    </location>
</feature>
<organism evidence="10 11">
    <name type="scientific">Symbiochloris irregularis</name>
    <dbReference type="NCBI Taxonomy" id="706552"/>
    <lineage>
        <taxon>Eukaryota</taxon>
        <taxon>Viridiplantae</taxon>
        <taxon>Chlorophyta</taxon>
        <taxon>core chlorophytes</taxon>
        <taxon>Trebouxiophyceae</taxon>
        <taxon>Trebouxiales</taxon>
        <taxon>Trebouxiaceae</taxon>
        <taxon>Symbiochloris</taxon>
    </lineage>
</organism>
<dbReference type="CDD" id="cd03223">
    <property type="entry name" value="ABCD_peroxisomal_ALDP"/>
    <property type="match status" value="1"/>
</dbReference>
<dbReference type="GO" id="GO:0042760">
    <property type="term" value="P:very long-chain fatty acid catabolic process"/>
    <property type="evidence" value="ECO:0007669"/>
    <property type="project" value="TreeGrafter"/>
</dbReference>